<gene>
    <name evidence="8" type="ORF">ACFFRI_08715</name>
</gene>
<comment type="caution">
    <text evidence="8">The sequence shown here is derived from an EMBL/GenBank/DDBJ whole genome shotgun (WGS) entry which is preliminary data.</text>
</comment>
<evidence type="ECO:0000313" key="8">
    <source>
        <dbReference type="EMBL" id="MFB9313122.1"/>
    </source>
</evidence>
<protein>
    <submittedName>
        <fullName evidence="8">SigE family RNA polymerase sigma factor</fullName>
    </submittedName>
</protein>
<keyword evidence="4" id="KW-0238">DNA-binding</keyword>
<accession>A0ABV5K8S1</accession>
<evidence type="ECO:0000256" key="3">
    <source>
        <dbReference type="ARBA" id="ARBA00023082"/>
    </source>
</evidence>
<name>A0ABV5K8S1_9ACTN</name>
<dbReference type="CDD" id="cd06171">
    <property type="entry name" value="Sigma70_r4"/>
    <property type="match status" value="1"/>
</dbReference>
<dbReference type="NCBIfam" id="TIGR02937">
    <property type="entry name" value="sigma70-ECF"/>
    <property type="match status" value="1"/>
</dbReference>
<dbReference type="EMBL" id="JBHMDG010000011">
    <property type="protein sequence ID" value="MFB9313122.1"/>
    <property type="molecule type" value="Genomic_DNA"/>
</dbReference>
<dbReference type="PANTHER" id="PTHR43133:SF50">
    <property type="entry name" value="ECF RNA POLYMERASE SIGMA FACTOR SIGM"/>
    <property type="match status" value="1"/>
</dbReference>
<dbReference type="RefSeq" id="WP_140011279.1">
    <property type="nucleotide sequence ID" value="NZ_JBHMDG010000011.1"/>
</dbReference>
<evidence type="ECO:0000256" key="6">
    <source>
        <dbReference type="SAM" id="MobiDB-lite"/>
    </source>
</evidence>
<evidence type="ECO:0000256" key="1">
    <source>
        <dbReference type="ARBA" id="ARBA00010641"/>
    </source>
</evidence>
<keyword evidence="5" id="KW-0804">Transcription</keyword>
<dbReference type="SUPFAM" id="SSF88659">
    <property type="entry name" value="Sigma3 and sigma4 domains of RNA polymerase sigma factors"/>
    <property type="match status" value="1"/>
</dbReference>
<proteinExistence type="inferred from homology"/>
<dbReference type="InterPro" id="IPR013249">
    <property type="entry name" value="RNA_pol_sigma70_r4_t2"/>
</dbReference>
<feature type="region of interest" description="Disordered" evidence="6">
    <location>
        <begin position="73"/>
        <end position="94"/>
    </location>
</feature>
<dbReference type="InterPro" id="IPR036388">
    <property type="entry name" value="WH-like_DNA-bd_sf"/>
</dbReference>
<evidence type="ECO:0000256" key="5">
    <source>
        <dbReference type="ARBA" id="ARBA00023163"/>
    </source>
</evidence>
<organism evidence="8 9">
    <name type="scientific">Nocardioides plantarum</name>
    <dbReference type="NCBI Taxonomy" id="29299"/>
    <lineage>
        <taxon>Bacteria</taxon>
        <taxon>Bacillati</taxon>
        <taxon>Actinomycetota</taxon>
        <taxon>Actinomycetes</taxon>
        <taxon>Propionibacteriales</taxon>
        <taxon>Nocardioidaceae</taxon>
        <taxon>Nocardioides</taxon>
    </lineage>
</organism>
<evidence type="ECO:0000256" key="4">
    <source>
        <dbReference type="ARBA" id="ARBA00023125"/>
    </source>
</evidence>
<dbReference type="InterPro" id="IPR014284">
    <property type="entry name" value="RNA_pol_sigma-70_dom"/>
</dbReference>
<keyword evidence="9" id="KW-1185">Reference proteome</keyword>
<evidence type="ECO:0000256" key="2">
    <source>
        <dbReference type="ARBA" id="ARBA00023015"/>
    </source>
</evidence>
<dbReference type="SUPFAM" id="SSF88946">
    <property type="entry name" value="Sigma2 domain of RNA polymerase sigma factors"/>
    <property type="match status" value="1"/>
</dbReference>
<dbReference type="InterPro" id="IPR013324">
    <property type="entry name" value="RNA_pol_sigma_r3/r4-like"/>
</dbReference>
<comment type="similarity">
    <text evidence="1">Belongs to the sigma-70 factor family. ECF subfamily.</text>
</comment>
<dbReference type="Proteomes" id="UP001589750">
    <property type="component" value="Unassembled WGS sequence"/>
</dbReference>
<keyword evidence="2" id="KW-0805">Transcription regulation</keyword>
<evidence type="ECO:0000313" key="9">
    <source>
        <dbReference type="Proteomes" id="UP001589750"/>
    </source>
</evidence>
<dbReference type="InterPro" id="IPR013325">
    <property type="entry name" value="RNA_pol_sigma_r2"/>
</dbReference>
<feature type="domain" description="RNA polymerase sigma factor 70 region 4 type 2" evidence="7">
    <location>
        <begin position="103"/>
        <end position="154"/>
    </location>
</feature>
<sequence>MDQDSEFTEWAAGTWQRLLRSAVLLGCTLPEAEDVAQSTLVRCYAKWTLVRRADNRTAYAARVLLNVHREARRKRSAGERPVAALPDGPAGPDEADRVVAVDAVRRALGDLTPGHREVVLLRYYLQLSEREIAEACRVPQGTVKSRLSRAIAQLGDSVELAAFRGEGDLR</sequence>
<dbReference type="PANTHER" id="PTHR43133">
    <property type="entry name" value="RNA POLYMERASE ECF-TYPE SIGMA FACTO"/>
    <property type="match status" value="1"/>
</dbReference>
<reference evidence="8 9" key="1">
    <citation type="submission" date="2024-09" db="EMBL/GenBank/DDBJ databases">
        <authorList>
            <person name="Sun Q."/>
            <person name="Mori K."/>
        </authorList>
    </citation>
    <scope>NUCLEOTIDE SEQUENCE [LARGE SCALE GENOMIC DNA]</scope>
    <source>
        <strain evidence="8 9">JCM 9626</strain>
    </source>
</reference>
<dbReference type="InterPro" id="IPR039425">
    <property type="entry name" value="RNA_pol_sigma-70-like"/>
</dbReference>
<dbReference type="Pfam" id="PF08281">
    <property type="entry name" value="Sigma70_r4_2"/>
    <property type="match status" value="1"/>
</dbReference>
<dbReference type="Gene3D" id="1.10.10.10">
    <property type="entry name" value="Winged helix-like DNA-binding domain superfamily/Winged helix DNA-binding domain"/>
    <property type="match status" value="1"/>
</dbReference>
<evidence type="ECO:0000259" key="7">
    <source>
        <dbReference type="Pfam" id="PF08281"/>
    </source>
</evidence>
<keyword evidence="3" id="KW-0731">Sigma factor</keyword>
<dbReference type="Gene3D" id="1.10.1740.10">
    <property type="match status" value="1"/>
</dbReference>